<protein>
    <submittedName>
        <fullName evidence="5">GNAT family N-acetyltransferase</fullName>
    </submittedName>
</protein>
<reference evidence="5 6" key="1">
    <citation type="submission" date="2020-04" db="EMBL/GenBank/DDBJ databases">
        <authorList>
            <person name="Basu S."/>
            <person name="Maruthanayagam V."/>
            <person name="Chakraborty S."/>
            <person name="Pramanik A."/>
            <person name="Mukherjee J."/>
            <person name="Brink B."/>
        </authorList>
    </citation>
    <scope>NUCLEOTIDE SEQUENCE [LARGE SCALE GENOMIC DNA]</scope>
    <source>
        <strain evidence="5 6">AP17</strain>
    </source>
</reference>
<organism evidence="5 6">
    <name type="scientific">Oxynema aestuarii AP17</name>
    <dbReference type="NCBI Taxonomy" id="2064643"/>
    <lineage>
        <taxon>Bacteria</taxon>
        <taxon>Bacillati</taxon>
        <taxon>Cyanobacteriota</taxon>
        <taxon>Cyanophyceae</taxon>
        <taxon>Oscillatoriophycideae</taxon>
        <taxon>Oscillatoriales</taxon>
        <taxon>Oscillatoriaceae</taxon>
        <taxon>Oxynema</taxon>
        <taxon>Oxynema aestuarii</taxon>
    </lineage>
</organism>
<accession>A0A6H1TYM0</accession>
<evidence type="ECO:0000256" key="2">
    <source>
        <dbReference type="ARBA" id="ARBA00022679"/>
    </source>
</evidence>
<keyword evidence="6" id="KW-1185">Reference proteome</keyword>
<name>A0A6H1TYM0_9CYAN</name>
<dbReference type="PANTHER" id="PTHR10545">
    <property type="entry name" value="DIAMINE N-ACETYLTRANSFERASE"/>
    <property type="match status" value="1"/>
</dbReference>
<keyword evidence="2 5" id="KW-0808">Transferase</keyword>
<evidence type="ECO:0000313" key="5">
    <source>
        <dbReference type="EMBL" id="QIZ70459.1"/>
    </source>
</evidence>
<dbReference type="InterPro" id="IPR000182">
    <property type="entry name" value="GNAT_dom"/>
</dbReference>
<dbReference type="InterPro" id="IPR016181">
    <property type="entry name" value="Acyl_CoA_acyltransferase"/>
</dbReference>
<dbReference type="GO" id="GO:0008080">
    <property type="term" value="F:N-acetyltransferase activity"/>
    <property type="evidence" value="ECO:0007669"/>
    <property type="project" value="TreeGrafter"/>
</dbReference>
<dbReference type="Pfam" id="PF00583">
    <property type="entry name" value="Acetyltransf_1"/>
    <property type="match status" value="1"/>
</dbReference>
<dbReference type="RefSeq" id="WP_168568614.1">
    <property type="nucleotide sequence ID" value="NZ_CP051167.1"/>
</dbReference>
<dbReference type="PROSITE" id="PS51186">
    <property type="entry name" value="GNAT"/>
    <property type="match status" value="1"/>
</dbReference>
<dbReference type="InterPro" id="IPR051016">
    <property type="entry name" value="Diverse_Substrate_AcTransf"/>
</dbReference>
<dbReference type="PANTHER" id="PTHR10545:SF29">
    <property type="entry name" value="GH14572P-RELATED"/>
    <property type="match status" value="1"/>
</dbReference>
<keyword evidence="3" id="KW-0012">Acyltransferase</keyword>
<dbReference type="SUPFAM" id="SSF55729">
    <property type="entry name" value="Acyl-CoA N-acyltransferases (Nat)"/>
    <property type="match status" value="1"/>
</dbReference>
<dbReference type="EMBL" id="CP051167">
    <property type="protein sequence ID" value="QIZ70459.1"/>
    <property type="molecule type" value="Genomic_DNA"/>
</dbReference>
<evidence type="ECO:0000259" key="4">
    <source>
        <dbReference type="PROSITE" id="PS51186"/>
    </source>
</evidence>
<comment type="similarity">
    <text evidence="1">Belongs to the acetyltransferase family.</text>
</comment>
<evidence type="ECO:0000256" key="3">
    <source>
        <dbReference type="ARBA" id="ARBA00023315"/>
    </source>
</evidence>
<evidence type="ECO:0000313" key="6">
    <source>
        <dbReference type="Proteomes" id="UP000500857"/>
    </source>
</evidence>
<feature type="domain" description="N-acetyltransferase" evidence="4">
    <location>
        <begin position="8"/>
        <end position="168"/>
    </location>
</feature>
<gene>
    <name evidence="5" type="ORF">HCG48_07590</name>
</gene>
<sequence>MSETELSFVIRPAIEDDADAIFELIRALAAYERLSHQVRGNPETLKAHLFGDRPYAEAIVAEVGTHLVGFALFFYNYSTFLTKPGIYLEDLFVLPEYRSRGIGKSLISYLAQTAIARGCGRLEWSVLDWNEPAIAFYQHLGADLLPDWRICRVTGQSLQELSLSNSRSHP</sequence>
<dbReference type="Gene3D" id="3.40.630.30">
    <property type="match status" value="1"/>
</dbReference>
<dbReference type="Proteomes" id="UP000500857">
    <property type="component" value="Chromosome"/>
</dbReference>
<proteinExistence type="inferred from homology"/>
<evidence type="ECO:0000256" key="1">
    <source>
        <dbReference type="ARBA" id="ARBA00008694"/>
    </source>
</evidence>
<dbReference type="KEGG" id="oxy:HCG48_07590"/>
<dbReference type="CDD" id="cd04301">
    <property type="entry name" value="NAT_SF"/>
    <property type="match status" value="1"/>
</dbReference>
<dbReference type="AlphaFoldDB" id="A0A6H1TYM0"/>
<dbReference type="FunFam" id="3.40.630.30:FF:000064">
    <property type="entry name" value="GNAT family acetyltransferase"/>
    <property type="match status" value="1"/>
</dbReference>